<dbReference type="EMBL" id="AP026798">
    <property type="protein sequence ID" value="BDR53296.1"/>
    <property type="molecule type" value="Genomic_DNA"/>
</dbReference>
<proteinExistence type="predicted"/>
<dbReference type="PANTHER" id="PTHR45982:SF1">
    <property type="entry name" value="REGULATOR OF CHROMOSOME CONDENSATION"/>
    <property type="match status" value="1"/>
</dbReference>
<dbReference type="PRINTS" id="PR00633">
    <property type="entry name" value="RCCNDNSATION"/>
</dbReference>
<organism evidence="3 4">
    <name type="scientific">Bombiscardovia nodaiensis</name>
    <dbReference type="NCBI Taxonomy" id="2932181"/>
    <lineage>
        <taxon>Bacteria</taxon>
        <taxon>Bacillati</taxon>
        <taxon>Actinomycetota</taxon>
        <taxon>Actinomycetes</taxon>
        <taxon>Bifidobacteriales</taxon>
        <taxon>Bifidobacteriaceae</taxon>
        <taxon>Bombiscardovia</taxon>
    </lineage>
</organism>
<protein>
    <recommendedName>
        <fullName evidence="5">Regulator of chromosome condensation, RCC1</fullName>
    </recommendedName>
</protein>
<dbReference type="Gene3D" id="2.60.40.4270">
    <property type="entry name" value="Listeria-Bacteroides repeat domain"/>
    <property type="match status" value="1"/>
</dbReference>
<comment type="subcellular location">
    <subcellularLocation>
        <location evidence="1">Cell envelope</location>
    </subcellularLocation>
</comment>
<dbReference type="Pfam" id="PF00415">
    <property type="entry name" value="RCC1"/>
    <property type="match status" value="9"/>
</dbReference>
<evidence type="ECO:0000256" key="1">
    <source>
        <dbReference type="ARBA" id="ARBA00004196"/>
    </source>
</evidence>
<evidence type="ECO:0000313" key="3">
    <source>
        <dbReference type="EMBL" id="BDR53296.1"/>
    </source>
</evidence>
<dbReference type="PROSITE" id="PS50012">
    <property type="entry name" value="RCC1_3"/>
    <property type="match status" value="10"/>
</dbReference>
<dbReference type="InterPro" id="IPR042229">
    <property type="entry name" value="Listeria/Bacterioides_rpt_sf"/>
</dbReference>
<dbReference type="PANTHER" id="PTHR45982">
    <property type="entry name" value="REGULATOR OF CHROMOSOME CONDENSATION"/>
    <property type="match status" value="1"/>
</dbReference>
<dbReference type="SUPFAM" id="SSF50985">
    <property type="entry name" value="RCC1/BLIP-II"/>
    <property type="match status" value="2"/>
</dbReference>
<dbReference type="InterPro" id="IPR000408">
    <property type="entry name" value="Reg_chr_condens"/>
</dbReference>
<dbReference type="InterPro" id="IPR009091">
    <property type="entry name" value="RCC1/BLIP-II"/>
</dbReference>
<reference evidence="3 4" key="1">
    <citation type="journal article" date="2023" name="Microbiol. Spectr.">
        <title>Symbiosis of Carpenter Bees with Uncharacterized Lactic Acid Bacteria Showing NAD Auxotrophy.</title>
        <authorList>
            <person name="Kawasaki S."/>
            <person name="Ozawa K."/>
            <person name="Mori T."/>
            <person name="Yamamoto A."/>
            <person name="Ito M."/>
            <person name="Ohkuma M."/>
            <person name="Sakamoto M."/>
            <person name="Matsutani M."/>
        </authorList>
    </citation>
    <scope>NUCLEOTIDE SEQUENCE [LARGE SCALE GENOMIC DNA]</scope>
    <source>
        <strain evidence="3 4">Kim37-2</strain>
    </source>
</reference>
<feature type="region of interest" description="Disordered" evidence="2">
    <location>
        <begin position="406"/>
        <end position="433"/>
    </location>
</feature>
<evidence type="ECO:0008006" key="5">
    <source>
        <dbReference type="Google" id="ProtNLM"/>
    </source>
</evidence>
<name>A0ABM8B8T2_9BIFI</name>
<dbReference type="Pfam" id="PF09479">
    <property type="entry name" value="Flg_new"/>
    <property type="match status" value="1"/>
</dbReference>
<dbReference type="Proteomes" id="UP001321766">
    <property type="component" value="Chromosome"/>
</dbReference>
<dbReference type="Gene3D" id="2.130.10.30">
    <property type="entry name" value="Regulator of chromosome condensation 1/beta-lactamase-inhibitor protein II"/>
    <property type="match status" value="4"/>
</dbReference>
<accession>A0ABM8B8T2</accession>
<dbReference type="InterPro" id="IPR013378">
    <property type="entry name" value="InlB-like_B-rpt"/>
</dbReference>
<evidence type="ECO:0000256" key="2">
    <source>
        <dbReference type="SAM" id="MobiDB-lite"/>
    </source>
</evidence>
<feature type="compositionally biased region" description="Low complexity" evidence="2">
    <location>
        <begin position="415"/>
        <end position="432"/>
    </location>
</feature>
<gene>
    <name evidence="3" type="ORF">KIM372_12030</name>
</gene>
<sequence length="992" mass="102802">MRFATVKAGGKHALALGSDGKLYAWGDNSSGQLGNGTTTNSTTPIVVTQPADSQRFTRIAAGANFSTAIAPALGDAYPSGTGYDFRMFAWGAGVGAGKTTPTNVKLQLSGTGKDWSQAQDVSAQGGGSLTLMKRYPFYDGLTSFSLIAGYPFNVGGVNRPPGSPDDPEGIYGLDLFAGGSHFLSASAARSTATAVALYGYGSNAYGQLGDGTTTDHPSYPGVQVHDPSPTVGFTGMVSAGGRHNLAVGTDEKTYAWGANTSGQLGDETTSNRLEPVEVHAPAGVTFRAIDAGDSHNLAIGSDGNAYAWGDNQHGQLGDGTTTNRGKPTRVQTILNITAITFDTTPGTTPAYDPATGDWTTTTPAHPAGKVNATIDWTINGTPQTSRTLANGYEYLPYKTITFTDTGGQPLNPAIPDQTVTQGRTTTQPTNPTRKNCAFSGWYRNNQPFFFHQTITTDTTLEARWSCFTMTPQQGAKEGGTTVTITPPTPPTGTRFTHVQAGIGTSAALGSDGNAYMWGSDDGGQLGDNAAAGGYSAQPVQVQAPQGVHFTSVKPGSDHTLGLAEDGTLWAWGRSVQGELGNGFIRGTGNPEWSQSNVPKRVKTPPNVRFTAISAGAHTSFAIGDDGNTYAWGNGFYYSSVSSNKLSNVLPVPVSLPPNVTFTDIASTIATTVALGSDGKVYTWGTGQAGANGNGKTPPTEITHTSTNFVPQAISTPAGVTFTQISTNAAANSSVLALDSNGNAWGWGRNESGMTGIGNATMWITTPTRVSAPAGLTFTSVSAGSRHGMFTGSDGNTYASGWGSITGTGTNGFVNVLTPTRVNTPTGVTLTQISAGNDYTLAIGSDGKTYAWGAGTNGILGTGGTDQKPSPAEVLPPKVGASSVRFDQSAGLNLTPTADGKYTVVTPAHPIGTVDTTITWTLGNNPQDNATLPFEYVGFILPSAGSIPLHQYTGGSLLLLTTLATITYTGYQFTTRKHTNPHEPRIITSTHGQ</sequence>
<dbReference type="InterPro" id="IPR051553">
    <property type="entry name" value="Ran_GTPase-activating"/>
</dbReference>
<evidence type="ECO:0000313" key="4">
    <source>
        <dbReference type="Proteomes" id="UP001321766"/>
    </source>
</evidence>
<feature type="region of interest" description="Disordered" evidence="2">
    <location>
        <begin position="471"/>
        <end position="492"/>
    </location>
</feature>
<keyword evidence="4" id="KW-1185">Reference proteome</keyword>